<sequence>MLSDDMKTSVLLTSAAFLFPPSLPGYDLHEWGTFTTVAGSDGVLLSGVQREEEALPDFVRHHPGFHHVPHAIRAGSKSMPLPVSHVTVKMETPVIYFHSDEGFRAEVKVGFQGGSISQWFPERSGGETVEPGSAAAFPPPSFLDFSKPYHGSIEWEVDVLSPPESRNTVLFKPGDLLQWTRARIPEANVVRAGDGSTEGFLFYRGLGNFEPGLRTTVAADETLSLHNDTGGIIPYLLIYEKMSDGSSRWLQHGDPLLPGNDLRFPESKLRSGKPGFDDELYSELVRHLAGQGLLPSESAAMVQTWWQSYFDTPGLRVFWVLPASRTSAILPLRVEPAPETTIRILVGRSEVIRPRSEQAWLALATSEIPEERRQWASLVGLDRFGLAYAERIKSLQSRPKETAAR</sequence>
<evidence type="ECO:0000313" key="1">
    <source>
        <dbReference type="EMBL" id="GAA5484706.1"/>
    </source>
</evidence>
<dbReference type="EMBL" id="BAABRI010000032">
    <property type="protein sequence ID" value="GAA5484706.1"/>
    <property type="molecule type" value="Genomic_DNA"/>
</dbReference>
<name>A0ABP9UT50_9BACT</name>
<keyword evidence="2" id="KW-1185">Reference proteome</keyword>
<comment type="caution">
    <text evidence="1">The sequence shown here is derived from an EMBL/GenBank/DDBJ whole genome shotgun (WGS) entry which is preliminary data.</text>
</comment>
<gene>
    <name evidence="1" type="ORF">Hsar01_03952</name>
</gene>
<proteinExistence type="predicted"/>
<accession>A0ABP9UT50</accession>
<evidence type="ECO:0000313" key="2">
    <source>
        <dbReference type="Proteomes" id="UP001476282"/>
    </source>
</evidence>
<organism evidence="1 2">
    <name type="scientific">Haloferula sargassicola</name>
    <dbReference type="NCBI Taxonomy" id="490096"/>
    <lineage>
        <taxon>Bacteria</taxon>
        <taxon>Pseudomonadati</taxon>
        <taxon>Verrucomicrobiota</taxon>
        <taxon>Verrucomicrobiia</taxon>
        <taxon>Verrucomicrobiales</taxon>
        <taxon>Verrucomicrobiaceae</taxon>
        <taxon>Haloferula</taxon>
    </lineage>
</organism>
<dbReference type="Proteomes" id="UP001476282">
    <property type="component" value="Unassembled WGS sequence"/>
</dbReference>
<reference evidence="1 2" key="1">
    <citation type="submission" date="2024-02" db="EMBL/GenBank/DDBJ databases">
        <title>Haloferula sargassicola NBRC 104335.</title>
        <authorList>
            <person name="Ichikawa N."/>
            <person name="Katano-Makiyama Y."/>
            <person name="Hidaka K."/>
        </authorList>
    </citation>
    <scope>NUCLEOTIDE SEQUENCE [LARGE SCALE GENOMIC DNA]</scope>
    <source>
        <strain evidence="1 2">NBRC 104335</strain>
    </source>
</reference>
<protein>
    <submittedName>
        <fullName evidence="1">Uncharacterized protein</fullName>
    </submittedName>
</protein>